<accession>A0A552UJM6</accession>
<dbReference type="GO" id="GO:0051920">
    <property type="term" value="F:peroxiredoxin activity"/>
    <property type="evidence" value="ECO:0007669"/>
    <property type="project" value="InterPro"/>
</dbReference>
<dbReference type="Gene3D" id="1.20.1290.10">
    <property type="entry name" value="AhpD-like"/>
    <property type="match status" value="1"/>
</dbReference>
<evidence type="ECO:0000313" key="3">
    <source>
        <dbReference type="Proteomes" id="UP000317894"/>
    </source>
</evidence>
<evidence type="ECO:0000259" key="1">
    <source>
        <dbReference type="Pfam" id="PF02627"/>
    </source>
</evidence>
<evidence type="ECO:0000313" key="2">
    <source>
        <dbReference type="EMBL" id="TRW18438.1"/>
    </source>
</evidence>
<reference evidence="2 3" key="1">
    <citation type="submission" date="2019-07" db="EMBL/GenBank/DDBJ databases">
        <title>Novel species isolated from glacier.</title>
        <authorList>
            <person name="Liu Q."/>
            <person name="Xin Y.-H."/>
        </authorList>
    </citation>
    <scope>NUCLEOTIDE SEQUENCE [LARGE SCALE GENOMIC DNA]</scope>
    <source>
        <strain evidence="2 3">LB1R16</strain>
    </source>
</reference>
<proteinExistence type="predicted"/>
<dbReference type="InterPro" id="IPR029032">
    <property type="entry name" value="AhpD-like"/>
</dbReference>
<dbReference type="OrthoDB" id="4704294at2"/>
<sequence>MAATMPPGAEPLQLFTTIAQSPRAWEKFAGGSLLARGPLPLRGREIVILRTTARTACEYEWGIHVNAFAPKAQLTPEQIVSTVTGWAADGNWADNEAALICAVDSLLTDKKLTDDEHKALAAHYDAAQQLEVVQLVAFYHGVALICGAFDIPLEAGAARFPPQGASPPNKS</sequence>
<protein>
    <submittedName>
        <fullName evidence="2">Carboxymuconolactone decarboxylase family protein</fullName>
    </submittedName>
</protein>
<keyword evidence="3" id="KW-1185">Reference proteome</keyword>
<dbReference type="Pfam" id="PF02627">
    <property type="entry name" value="CMD"/>
    <property type="match status" value="1"/>
</dbReference>
<dbReference type="SUPFAM" id="SSF69118">
    <property type="entry name" value="AhpD-like"/>
    <property type="match status" value="1"/>
</dbReference>
<gene>
    <name evidence="2" type="ORF">FMM06_07010</name>
</gene>
<name>A0A552UJM6_9SPHN</name>
<dbReference type="InterPro" id="IPR003779">
    <property type="entry name" value="CMD-like"/>
</dbReference>
<organism evidence="2 3">
    <name type="scientific">Glacieibacterium frigidum</name>
    <dbReference type="NCBI Taxonomy" id="2593303"/>
    <lineage>
        <taxon>Bacteria</taxon>
        <taxon>Pseudomonadati</taxon>
        <taxon>Pseudomonadota</taxon>
        <taxon>Alphaproteobacteria</taxon>
        <taxon>Sphingomonadales</taxon>
        <taxon>Sphingosinicellaceae</taxon>
        <taxon>Glacieibacterium</taxon>
    </lineage>
</organism>
<dbReference type="PANTHER" id="PTHR34846">
    <property type="entry name" value="4-CARBOXYMUCONOLACTONE DECARBOXYLASE FAMILY PROTEIN (AFU_ORTHOLOGUE AFUA_6G11590)"/>
    <property type="match status" value="1"/>
</dbReference>
<dbReference type="Proteomes" id="UP000317894">
    <property type="component" value="Unassembled WGS sequence"/>
</dbReference>
<dbReference type="AlphaFoldDB" id="A0A552UJM6"/>
<dbReference type="PANTHER" id="PTHR34846:SF5">
    <property type="entry name" value="CARBOXYMUCONOLACTONE DECARBOXYLASE-LIKE DOMAIN-CONTAINING PROTEIN"/>
    <property type="match status" value="1"/>
</dbReference>
<feature type="domain" description="Carboxymuconolactone decarboxylase-like" evidence="1">
    <location>
        <begin position="22"/>
        <end position="102"/>
    </location>
</feature>
<comment type="caution">
    <text evidence="2">The sequence shown here is derived from an EMBL/GenBank/DDBJ whole genome shotgun (WGS) entry which is preliminary data.</text>
</comment>
<dbReference type="EMBL" id="VJWA01000001">
    <property type="protein sequence ID" value="TRW18438.1"/>
    <property type="molecule type" value="Genomic_DNA"/>
</dbReference>